<feature type="transmembrane region" description="Helical" evidence="11">
    <location>
        <begin position="125"/>
        <end position="146"/>
    </location>
</feature>
<evidence type="ECO:0000256" key="9">
    <source>
        <dbReference type="ARBA" id="ARBA00023303"/>
    </source>
</evidence>
<comment type="subcellular location">
    <subcellularLocation>
        <location evidence="1">Membrane</location>
        <topology evidence="1">Multi-pass membrane protein</topology>
    </subcellularLocation>
</comment>
<dbReference type="EMBL" id="JAAOZC010000004">
    <property type="protein sequence ID" value="NIJ08280.1"/>
    <property type="molecule type" value="Genomic_DNA"/>
</dbReference>
<feature type="transmembrane region" description="Helical" evidence="11">
    <location>
        <begin position="78"/>
        <end position="105"/>
    </location>
</feature>
<dbReference type="Gene3D" id="1.10.3080.10">
    <property type="entry name" value="Clc chloride channel"/>
    <property type="match status" value="1"/>
</dbReference>
<evidence type="ECO:0000256" key="10">
    <source>
        <dbReference type="SAM" id="MobiDB-lite"/>
    </source>
</evidence>
<keyword evidence="3 11" id="KW-0812">Transmembrane</keyword>
<protein>
    <submittedName>
        <fullName evidence="12">CIC family chloride channel protein</fullName>
    </submittedName>
</protein>
<keyword evidence="4 11" id="KW-1133">Transmembrane helix</keyword>
<comment type="caution">
    <text evidence="12">The sequence shown here is derived from an EMBL/GenBank/DDBJ whole genome shotgun (WGS) entry which is preliminary data.</text>
</comment>
<accession>A0ABX0TV98</accession>
<evidence type="ECO:0000256" key="8">
    <source>
        <dbReference type="ARBA" id="ARBA00023214"/>
    </source>
</evidence>
<dbReference type="Pfam" id="PF00654">
    <property type="entry name" value="Voltage_CLC"/>
    <property type="match status" value="1"/>
</dbReference>
<feature type="transmembrane region" description="Helical" evidence="11">
    <location>
        <begin position="394"/>
        <end position="415"/>
    </location>
</feature>
<evidence type="ECO:0000256" key="5">
    <source>
        <dbReference type="ARBA" id="ARBA00023065"/>
    </source>
</evidence>
<keyword evidence="6 11" id="KW-0472">Membrane</keyword>
<dbReference type="PANTHER" id="PTHR43427:SF6">
    <property type="entry name" value="CHLORIDE CHANNEL PROTEIN CLC-E"/>
    <property type="match status" value="1"/>
</dbReference>
<feature type="transmembrane region" description="Helical" evidence="11">
    <location>
        <begin position="329"/>
        <end position="345"/>
    </location>
</feature>
<feature type="transmembrane region" description="Helical" evidence="11">
    <location>
        <begin position="299"/>
        <end position="317"/>
    </location>
</feature>
<dbReference type="SUPFAM" id="SSF81340">
    <property type="entry name" value="Clc chloride channel"/>
    <property type="match status" value="1"/>
</dbReference>
<feature type="region of interest" description="Disordered" evidence="10">
    <location>
        <begin position="1"/>
        <end position="26"/>
    </location>
</feature>
<evidence type="ECO:0000256" key="7">
    <source>
        <dbReference type="ARBA" id="ARBA00023173"/>
    </source>
</evidence>
<keyword evidence="7" id="KW-0869">Chloride channel</keyword>
<dbReference type="PANTHER" id="PTHR43427">
    <property type="entry name" value="CHLORIDE CHANNEL PROTEIN CLC-E"/>
    <property type="match status" value="1"/>
</dbReference>
<evidence type="ECO:0000256" key="11">
    <source>
        <dbReference type="SAM" id="Phobius"/>
    </source>
</evidence>
<feature type="transmembrane region" description="Helical" evidence="11">
    <location>
        <begin position="427"/>
        <end position="450"/>
    </location>
</feature>
<keyword evidence="9" id="KW-0407">Ion channel</keyword>
<dbReference type="Proteomes" id="UP000727456">
    <property type="component" value="Unassembled WGS sequence"/>
</dbReference>
<keyword evidence="5" id="KW-0406">Ion transport</keyword>
<dbReference type="InterPro" id="IPR014743">
    <property type="entry name" value="Cl-channel_core"/>
</dbReference>
<evidence type="ECO:0000256" key="2">
    <source>
        <dbReference type="ARBA" id="ARBA00022448"/>
    </source>
</evidence>
<reference evidence="12 13" key="1">
    <citation type="submission" date="2020-03" db="EMBL/GenBank/DDBJ databases">
        <title>Genomic Encyclopedia of Type Strains, Phase III (KMG-III): the genomes of soil and plant-associated and newly described type strains.</title>
        <authorList>
            <person name="Whitman W."/>
        </authorList>
    </citation>
    <scope>NUCLEOTIDE SEQUENCE [LARGE SCALE GENOMIC DNA]</scope>
    <source>
        <strain evidence="12 13">CECT 8804</strain>
    </source>
</reference>
<evidence type="ECO:0000256" key="6">
    <source>
        <dbReference type="ARBA" id="ARBA00023136"/>
    </source>
</evidence>
<dbReference type="PRINTS" id="PR00762">
    <property type="entry name" value="CLCHANNEL"/>
</dbReference>
<sequence>MDLTTPPEADAPRDARPEEGPAVESAADARRHFAREMADGFLAPFGGSARAMQVASQSAHWMAPAVVRLRRTVRTSEAALILVALMIGIAAGIGTLLQSGIAHGLQVWIYNIDSDARLSAQDHVAPLRLLALPIGGAVLAGFGLMLRRRKRPPIDVVEANALNGGVIPIRDSLQVSAQTLLSNGAGASVGLEAAYAQIGGGIASVAGQWLRLRRADLRILVGAGAGAAVGAAFGAPLTGAFYAFEIVIGAYTPAAIAPVLTASLAASVIVRSSGAHAYLIALPSASAILTWDYLLYASLGLFCALLGIALMRLVTLLEIGVRRSPIPDIYRPIAGGLLLIPLAWASPQTLSAGHGALHLDLTTQIGLVLLIQIFLLKALASAVSLGFGFRGGLFFASLFLGSLVGQIFSGVIALIPGANPVDPSDAAVIGMAAMAVSVVGGPMTMSMLVLETTHDFALTGTAIAATLCASTLVRETFGYSFSTWRLHTRGETVRSARDIGWIKNLTAGNLMQGNAPTIAATATIAEFRRRFPLGAARKVILTGTEGGYAGLAATIAAYGEDVQPEAPLSSIAVLTDRALAPEHDAVTIMRIFEEEEADDLAVVAPDRTILGLVSETFVRKRYTEEIEKSQRALFGE</sequence>
<keyword evidence="8" id="KW-0868">Chloride</keyword>
<dbReference type="InterPro" id="IPR050368">
    <property type="entry name" value="ClC-type_chloride_channel"/>
</dbReference>
<dbReference type="InterPro" id="IPR001807">
    <property type="entry name" value="ClC"/>
</dbReference>
<evidence type="ECO:0000256" key="4">
    <source>
        <dbReference type="ARBA" id="ARBA00022989"/>
    </source>
</evidence>
<keyword evidence="13" id="KW-1185">Reference proteome</keyword>
<evidence type="ECO:0000256" key="1">
    <source>
        <dbReference type="ARBA" id="ARBA00004141"/>
    </source>
</evidence>
<feature type="compositionally biased region" description="Basic and acidic residues" evidence="10">
    <location>
        <begin position="10"/>
        <end position="19"/>
    </location>
</feature>
<dbReference type="InterPro" id="IPR046342">
    <property type="entry name" value="CBS_dom_sf"/>
</dbReference>
<gene>
    <name evidence="12" type="ORF">FHS31_001897</name>
</gene>
<dbReference type="SUPFAM" id="SSF54631">
    <property type="entry name" value="CBS-domain pair"/>
    <property type="match status" value="1"/>
</dbReference>
<keyword evidence="2" id="KW-0813">Transport</keyword>
<feature type="transmembrane region" description="Helical" evidence="11">
    <location>
        <begin position="277"/>
        <end position="293"/>
    </location>
</feature>
<evidence type="ECO:0000313" key="12">
    <source>
        <dbReference type="EMBL" id="NIJ08280.1"/>
    </source>
</evidence>
<feature type="transmembrane region" description="Helical" evidence="11">
    <location>
        <begin position="365"/>
        <end position="387"/>
    </location>
</feature>
<feature type="transmembrane region" description="Helical" evidence="11">
    <location>
        <begin position="250"/>
        <end position="270"/>
    </location>
</feature>
<name>A0ABX0TV98_9SPHN</name>
<organism evidence="12 13">
    <name type="scientific">Sphingomonas vulcanisoli</name>
    <dbReference type="NCBI Taxonomy" id="1658060"/>
    <lineage>
        <taxon>Bacteria</taxon>
        <taxon>Pseudomonadati</taxon>
        <taxon>Pseudomonadota</taxon>
        <taxon>Alphaproteobacteria</taxon>
        <taxon>Sphingomonadales</taxon>
        <taxon>Sphingomonadaceae</taxon>
        <taxon>Sphingomonas</taxon>
    </lineage>
</organism>
<evidence type="ECO:0000313" key="13">
    <source>
        <dbReference type="Proteomes" id="UP000727456"/>
    </source>
</evidence>
<proteinExistence type="predicted"/>
<evidence type="ECO:0000256" key="3">
    <source>
        <dbReference type="ARBA" id="ARBA00022692"/>
    </source>
</evidence>
<feature type="transmembrane region" description="Helical" evidence="11">
    <location>
        <begin position="219"/>
        <end position="244"/>
    </location>
</feature>
<dbReference type="CDD" id="cd00400">
    <property type="entry name" value="Voltage_gated_ClC"/>
    <property type="match status" value="1"/>
</dbReference>